<proteinExistence type="predicted"/>
<keyword evidence="6" id="KW-0732">Signal</keyword>
<evidence type="ECO:0000256" key="2">
    <source>
        <dbReference type="ARBA" id="ARBA00022723"/>
    </source>
</evidence>
<dbReference type="KEGG" id="niy:FQ775_18585"/>
<sequence>MLARRTRPGPMWLTMTVAGVVGATVATAAPDGLPTVRDDLTPEDQARVERVTRPAQDFSKPERYEALPGGAATSRKLANRDAFSQPSANLSFEEEGTFKLGNALFRKLWVSSPSSTQASDGLGPLFNARACQSCHLKDGRGHPPEGDSDATSMFLRLSRAPRTPEEQALLKDKTLLNLPDPVYGSQLQDLAVPGLRAEGRMEIAYEEFTVTLGDGTEVPMRRPDYSVTDLAYGPMDISTTLSPRVTPAMIGLGLIEQIHPADILALADADDADGDGISGKPNIVRDGKSGELALGRFGWKAQTGSLRQQAADAFAGDIGISSPDALRHWGDCTEAQADCLAAATGVQERLGDSEAPDPVLDLVTFYSQNLAVPARRDVADPQVLHGKQVFYDLGCASCHTPKFVTRRDAPNDAHAFQLIWPYSDFLLHDMGLELTDWQIVGDARGGEWRTPPLWGIGLTETVSGHTFFLHDGRARNLTEAILWHGGEGEAARDGFAALAKAERDALIRFLESL</sequence>
<evidence type="ECO:0000256" key="6">
    <source>
        <dbReference type="SAM" id="SignalP"/>
    </source>
</evidence>
<protein>
    <submittedName>
        <fullName evidence="8">C-type cytochrome</fullName>
    </submittedName>
</protein>
<evidence type="ECO:0000313" key="8">
    <source>
        <dbReference type="EMBL" id="QDZ03408.2"/>
    </source>
</evidence>
<feature type="region of interest" description="Disordered" evidence="5">
    <location>
        <begin position="50"/>
        <end position="72"/>
    </location>
</feature>
<evidence type="ECO:0000256" key="1">
    <source>
        <dbReference type="ARBA" id="ARBA00022617"/>
    </source>
</evidence>
<dbReference type="InterPro" id="IPR010538">
    <property type="entry name" value="DHOR"/>
</dbReference>
<gene>
    <name evidence="8" type="ORF">FQ775_18585</name>
</gene>
<dbReference type="SUPFAM" id="SSF46626">
    <property type="entry name" value="Cytochrome c"/>
    <property type="match status" value="1"/>
</dbReference>
<dbReference type="PANTHER" id="PTHR30600:SF4">
    <property type="entry name" value="CYTOCHROME C DOMAIN-CONTAINING PROTEIN"/>
    <property type="match status" value="1"/>
</dbReference>
<evidence type="ECO:0000256" key="3">
    <source>
        <dbReference type="ARBA" id="ARBA00023004"/>
    </source>
</evidence>
<dbReference type="GO" id="GO:0009055">
    <property type="term" value="F:electron transfer activity"/>
    <property type="evidence" value="ECO:0007669"/>
    <property type="project" value="InterPro"/>
</dbReference>
<dbReference type="PROSITE" id="PS51007">
    <property type="entry name" value="CYTC"/>
    <property type="match status" value="1"/>
</dbReference>
<feature type="signal peptide" evidence="6">
    <location>
        <begin position="1"/>
        <end position="28"/>
    </location>
</feature>
<keyword evidence="2 4" id="KW-0479">Metal-binding</keyword>
<dbReference type="InterPro" id="IPR009056">
    <property type="entry name" value="Cyt_c-like_dom"/>
</dbReference>
<evidence type="ECO:0000256" key="4">
    <source>
        <dbReference type="PROSITE-ProRule" id="PRU00433"/>
    </source>
</evidence>
<evidence type="ECO:0000259" key="7">
    <source>
        <dbReference type="PROSITE" id="PS51007"/>
    </source>
</evidence>
<feature type="domain" description="Cytochrome c" evidence="7">
    <location>
        <begin position="381"/>
        <end position="513"/>
    </location>
</feature>
<dbReference type="GO" id="GO:0046872">
    <property type="term" value="F:metal ion binding"/>
    <property type="evidence" value="ECO:0007669"/>
    <property type="project" value="UniProtKB-KW"/>
</dbReference>
<name>A0A5B8L7N7_9HYPH</name>
<dbReference type="Pfam" id="PF06537">
    <property type="entry name" value="DHOR"/>
    <property type="match status" value="1"/>
</dbReference>
<keyword evidence="3 4" id="KW-0408">Iron</keyword>
<feature type="chain" id="PRO_5026195440" evidence="6">
    <location>
        <begin position="29"/>
        <end position="513"/>
    </location>
</feature>
<keyword evidence="1 4" id="KW-0349">Heme</keyword>
<keyword evidence="9" id="KW-1185">Reference proteome</keyword>
<accession>A0A5B8L7N7</accession>
<dbReference type="EMBL" id="CP042301">
    <property type="protein sequence ID" value="QDZ03408.2"/>
    <property type="molecule type" value="Genomic_DNA"/>
</dbReference>
<dbReference type="GO" id="GO:0004130">
    <property type="term" value="F:cytochrome-c peroxidase activity"/>
    <property type="evidence" value="ECO:0007669"/>
    <property type="project" value="TreeGrafter"/>
</dbReference>
<dbReference type="GO" id="GO:0020037">
    <property type="term" value="F:heme binding"/>
    <property type="evidence" value="ECO:0007669"/>
    <property type="project" value="InterPro"/>
</dbReference>
<dbReference type="InterPro" id="IPR036909">
    <property type="entry name" value="Cyt_c-like_dom_sf"/>
</dbReference>
<dbReference type="Gene3D" id="1.10.760.10">
    <property type="entry name" value="Cytochrome c-like domain"/>
    <property type="match status" value="1"/>
</dbReference>
<dbReference type="PIRSF" id="PIRSF028099">
    <property type="entry name" value="DUF1111"/>
    <property type="match status" value="1"/>
</dbReference>
<dbReference type="AlphaFoldDB" id="A0A5B8L7N7"/>
<dbReference type="Proteomes" id="UP000321389">
    <property type="component" value="Chromosome"/>
</dbReference>
<reference evidence="8" key="1">
    <citation type="submission" date="2020-04" db="EMBL/GenBank/DDBJ databases">
        <title>Nitratireductor sp. nov. isolated from mangrove soil.</title>
        <authorList>
            <person name="Ye Y."/>
        </authorList>
    </citation>
    <scope>NUCLEOTIDE SEQUENCE</scope>
    <source>
        <strain evidence="8">SY7</strain>
    </source>
</reference>
<dbReference type="PANTHER" id="PTHR30600">
    <property type="entry name" value="CYTOCHROME C PEROXIDASE-RELATED"/>
    <property type="match status" value="1"/>
</dbReference>
<organism evidence="8 9">
    <name type="scientific">Nitratireductor mangrovi</name>
    <dbReference type="NCBI Taxonomy" id="2599600"/>
    <lineage>
        <taxon>Bacteria</taxon>
        <taxon>Pseudomonadati</taxon>
        <taxon>Pseudomonadota</taxon>
        <taxon>Alphaproteobacteria</taxon>
        <taxon>Hyphomicrobiales</taxon>
        <taxon>Phyllobacteriaceae</taxon>
        <taxon>Nitratireductor</taxon>
    </lineage>
</organism>
<evidence type="ECO:0000313" key="9">
    <source>
        <dbReference type="Proteomes" id="UP000321389"/>
    </source>
</evidence>
<evidence type="ECO:0000256" key="5">
    <source>
        <dbReference type="SAM" id="MobiDB-lite"/>
    </source>
</evidence>
<dbReference type="InterPro" id="IPR051395">
    <property type="entry name" value="Cytochrome_c_Peroxidase/MauG"/>
</dbReference>